<dbReference type="NCBIfam" id="TIGR01552">
    <property type="entry name" value="phd_fam"/>
    <property type="match status" value="1"/>
</dbReference>
<evidence type="ECO:0000256" key="1">
    <source>
        <dbReference type="ARBA" id="ARBA00009981"/>
    </source>
</evidence>
<evidence type="ECO:0000256" key="2">
    <source>
        <dbReference type="RuleBase" id="RU362080"/>
    </source>
</evidence>
<proteinExistence type="inferred from homology"/>
<dbReference type="RefSeq" id="WP_272857952.1">
    <property type="nucleotide sequence ID" value="NZ_CP067134.1"/>
</dbReference>
<comment type="function">
    <text evidence="2">Antitoxin component of a type II toxin-antitoxin (TA) system.</text>
</comment>
<gene>
    <name evidence="3" type="ORF">JHW45_12520</name>
</gene>
<dbReference type="InterPro" id="IPR036165">
    <property type="entry name" value="YefM-like_sf"/>
</dbReference>
<dbReference type="InterPro" id="IPR006442">
    <property type="entry name" value="Antitoxin_Phd/YefM"/>
</dbReference>
<comment type="similarity">
    <text evidence="1 2">Belongs to the phD/YefM antitoxin family.</text>
</comment>
<sequence length="60" mass="6614">MKAMSARDAKHQFGLLIDTARAEPVVIEKHGRPVVVVVAVEEFKRLKALDDTSSGKPQQN</sequence>
<dbReference type="SUPFAM" id="SSF143120">
    <property type="entry name" value="YefM-like"/>
    <property type="match status" value="1"/>
</dbReference>
<accession>A0ABY7SSL7</accession>
<reference evidence="3 4" key="1">
    <citation type="submission" date="2021-01" db="EMBL/GenBank/DDBJ databases">
        <title>Biogeographic distribution of Paracoccus.</title>
        <authorList>
            <person name="Hollensteiner J."/>
            <person name="Leineberger J."/>
            <person name="Brinkhoff T."/>
            <person name="Daniel R."/>
        </authorList>
    </citation>
    <scope>NUCLEOTIDE SEQUENCE [LARGE SCALE GENOMIC DNA]</scope>
    <source>
        <strain evidence="3 4">LMG25392</strain>
    </source>
</reference>
<dbReference type="EMBL" id="CP067134">
    <property type="protein sequence ID" value="WCR09894.1"/>
    <property type="molecule type" value="Genomic_DNA"/>
</dbReference>
<keyword evidence="4" id="KW-1185">Reference proteome</keyword>
<evidence type="ECO:0000313" key="4">
    <source>
        <dbReference type="Proteomes" id="UP001218412"/>
    </source>
</evidence>
<dbReference type="Pfam" id="PF02604">
    <property type="entry name" value="PhdYeFM_antitox"/>
    <property type="match status" value="1"/>
</dbReference>
<dbReference type="Proteomes" id="UP001218412">
    <property type="component" value="Chromosome"/>
</dbReference>
<protein>
    <recommendedName>
        <fullName evidence="2">Antitoxin</fullName>
    </recommendedName>
</protein>
<organism evidence="3 4">
    <name type="scientific">Paracoccus stylophorae</name>
    <dbReference type="NCBI Taxonomy" id="659350"/>
    <lineage>
        <taxon>Bacteria</taxon>
        <taxon>Pseudomonadati</taxon>
        <taxon>Pseudomonadota</taxon>
        <taxon>Alphaproteobacteria</taxon>
        <taxon>Rhodobacterales</taxon>
        <taxon>Paracoccaceae</taxon>
        <taxon>Paracoccus</taxon>
    </lineage>
</organism>
<dbReference type="Gene3D" id="3.40.1620.10">
    <property type="entry name" value="YefM-like domain"/>
    <property type="match status" value="1"/>
</dbReference>
<name>A0ABY7SSL7_9RHOB</name>
<evidence type="ECO:0000313" key="3">
    <source>
        <dbReference type="EMBL" id="WCR09894.1"/>
    </source>
</evidence>